<name>A0ACD0P3R2_9BASI</name>
<accession>A0ACD0P3R2</accession>
<evidence type="ECO:0000313" key="2">
    <source>
        <dbReference type="Proteomes" id="UP000245626"/>
    </source>
</evidence>
<proteinExistence type="predicted"/>
<organism evidence="1 2">
    <name type="scientific">Violaceomyces palustris</name>
    <dbReference type="NCBI Taxonomy" id="1673888"/>
    <lineage>
        <taxon>Eukaryota</taxon>
        <taxon>Fungi</taxon>
        <taxon>Dikarya</taxon>
        <taxon>Basidiomycota</taxon>
        <taxon>Ustilaginomycotina</taxon>
        <taxon>Ustilaginomycetes</taxon>
        <taxon>Violaceomycetales</taxon>
        <taxon>Violaceomycetaceae</taxon>
        <taxon>Violaceomyces</taxon>
    </lineage>
</organism>
<keyword evidence="2" id="KW-1185">Reference proteome</keyword>
<sequence>MVPGDREPALTSSSHHQSSPQGPPPSTSASIPTSLTLLQQSIPSLSRRTAENDHDRLASLSVNQRITAARLEDRRRQVNLNRAHGNPPFTTSTTYFSKDPSNSSPTSSPSASSRAGIAYLQNTAISSLERQRLQRSKALKTQVAGPIPPESWREDFEISRQARRALPPHLISPSSKTKGKAQEVSQSDEVGIDRSIALRYRNKVCTALRRFYPPEGGGESERGVPSLQTATLCSVFSGFAGLHNSLGNQGRRRQRKMLRSKQKGAERGDLHSKTDDLHYEIYRQTIQYLPQHLKTRLMTLGGRGAKAAEPLTDEVLRLMWLNEPAGQSAELEDCNPSEISDHSIEDWDDSSTSSNDVTLFQPTTTSNGGGILDSVDLSFTSPSSKVLHRLLLPHGRTNVQLRTLSLAGWGAPTCSTCSSSLAFCSEVFLSLLSDLPGLECLSLAGSTLATEAQAAAPPSKAYPWPRGNAFNPTFFLRKLSRNTPRLRVLDLSHCEWVGTPCLLSLPWLKEEEGNGRAMKCWPRLEQLYLNDCPDFVKPGKEGEESSKSIEGCEDGESDLEKMEFYVGVWHSFFWKHVDETFSRIERRQEGQVRIRQQDRGPTSDLSYGADGRLLDWESDDGIAPRNRGPIGSRGRSGRGGHVVDLMGDERRGLTEPSFTSIADSPAGAFPTVCPVTGRKIQDFERNRAKILDLVRGRDLRAWAKDGLMVTDRRKWCDVWF</sequence>
<gene>
    <name evidence="1" type="ORF">IE53DRAFT_253846</name>
</gene>
<dbReference type="EMBL" id="KZ819759">
    <property type="protein sequence ID" value="PWN52763.1"/>
    <property type="molecule type" value="Genomic_DNA"/>
</dbReference>
<reference evidence="1 2" key="1">
    <citation type="journal article" date="2018" name="Mol. Biol. Evol.">
        <title>Broad Genomic Sampling Reveals a Smut Pathogenic Ancestry of the Fungal Clade Ustilaginomycotina.</title>
        <authorList>
            <person name="Kijpornyongpan T."/>
            <person name="Mondo S.J."/>
            <person name="Barry K."/>
            <person name="Sandor L."/>
            <person name="Lee J."/>
            <person name="Lipzen A."/>
            <person name="Pangilinan J."/>
            <person name="LaButti K."/>
            <person name="Hainaut M."/>
            <person name="Henrissat B."/>
            <person name="Grigoriev I.V."/>
            <person name="Spatafora J.W."/>
            <person name="Aime M.C."/>
        </authorList>
    </citation>
    <scope>NUCLEOTIDE SEQUENCE [LARGE SCALE GENOMIC DNA]</scope>
    <source>
        <strain evidence="1 2">SA 807</strain>
    </source>
</reference>
<dbReference type="Proteomes" id="UP000245626">
    <property type="component" value="Unassembled WGS sequence"/>
</dbReference>
<evidence type="ECO:0000313" key="1">
    <source>
        <dbReference type="EMBL" id="PWN52763.1"/>
    </source>
</evidence>
<protein>
    <submittedName>
        <fullName evidence="1">Uncharacterized protein</fullName>
    </submittedName>
</protein>